<organism evidence="5">
    <name type="scientific">Echinostoma caproni</name>
    <dbReference type="NCBI Taxonomy" id="27848"/>
    <lineage>
        <taxon>Eukaryota</taxon>
        <taxon>Metazoa</taxon>
        <taxon>Spiralia</taxon>
        <taxon>Lophotrochozoa</taxon>
        <taxon>Platyhelminthes</taxon>
        <taxon>Trematoda</taxon>
        <taxon>Digenea</taxon>
        <taxon>Plagiorchiida</taxon>
        <taxon>Echinostomata</taxon>
        <taxon>Echinostomatoidea</taxon>
        <taxon>Echinostomatidae</taxon>
        <taxon>Echinostoma</taxon>
    </lineage>
</organism>
<gene>
    <name evidence="3" type="ORF">ECPE_LOCUS14864</name>
</gene>
<sequence length="729" mass="81380">MTVFENGQLVLDEQFDPTYQPSQEDLIQYAQVIGIDPIREPDLLYLAYEGLNAPLPADWKPCQDVNGDIYYFNFTTGLSIWDHPCDVHYRQVVATERAKRQKLRDLSPALSSRQFSTEYPPWSTYSQPAVSFSSMGNQNGNLINTIMYDSKTLGHQSGTRQDLFGHPSTGKPNMIRSHLNMPYRPTAESSFVPSQSVDNFAHSNGPNSTVLPSSFNGSVNHTSGRVASSHSSSTGASSRSCDLEEEANVQICIRPKSVVSDDSSDEIPPYMPNVSQNATPDRLNGIDSDPHARANLVTPLINHFSPPTTGVVQKRPNHQSVHFQLDFGRSTRKQLETVRLSSGLGCSDDASSESTSTLSILNRKTLTQSKFDANPVGQSEARLLQKLLDFQNQLNALSQDLYRSHCQTQSDDAHRTNGVSGNPVNYYQSTSPSNHAQQCSADSARSPSTKSSRRMSRPPRRSGSTPKTLNDLSNLVRSYSQENCIRSPTYDEFMGLRQTDEIQSAVAKMNNGTTRSRRPFEVVDRRKRRLSLVNGALPISNAETTKSGFLRVHTDTKSQGDLSCSSTYYPQEPLQRAHSVESHLATQHPENFYLPSNRLNEVVTDQNSSKIQTILASLEQLETDLGEVIQLCAQNDGHVSSPNKIIEPEASRPSPAREVSRVVSPGRRYPIDWQKITDRTRSSSTPREPRLSQASNTDRRIEEYRQWLIGAKSQFEKCTTQQRSRNVVY</sequence>
<dbReference type="InterPro" id="IPR036020">
    <property type="entry name" value="WW_dom_sf"/>
</dbReference>
<dbReference type="InterPro" id="IPR001202">
    <property type="entry name" value="WW_dom"/>
</dbReference>
<dbReference type="OrthoDB" id="6344460at2759"/>
<dbReference type="EMBL" id="UZAN01058774">
    <property type="protein sequence ID" value="VDP92136.1"/>
    <property type="molecule type" value="Genomic_DNA"/>
</dbReference>
<dbReference type="PANTHER" id="PTHR21715">
    <property type="entry name" value="RH04127P"/>
    <property type="match status" value="1"/>
</dbReference>
<name>A0A183B6M9_9TREM</name>
<feature type="compositionally biased region" description="Polar residues" evidence="1">
    <location>
        <begin position="417"/>
        <end position="443"/>
    </location>
</feature>
<dbReference type="Gene3D" id="3.30.1470.10">
    <property type="entry name" value="Photosystem I PsaD, reaction center subunit II"/>
    <property type="match status" value="1"/>
</dbReference>
<evidence type="ECO:0000259" key="2">
    <source>
        <dbReference type="PROSITE" id="PS50020"/>
    </source>
</evidence>
<feature type="region of interest" description="Disordered" evidence="1">
    <location>
        <begin position="407"/>
        <end position="470"/>
    </location>
</feature>
<keyword evidence="4" id="KW-1185">Reference proteome</keyword>
<feature type="compositionally biased region" description="Basic residues" evidence="1">
    <location>
        <begin position="451"/>
        <end position="460"/>
    </location>
</feature>
<dbReference type="Pfam" id="PF00397">
    <property type="entry name" value="WW"/>
    <property type="match status" value="1"/>
</dbReference>
<dbReference type="CDD" id="cd00201">
    <property type="entry name" value="WW"/>
    <property type="match status" value="1"/>
</dbReference>
<dbReference type="AlphaFoldDB" id="A0A183B6M9"/>
<protein>
    <submittedName>
        <fullName evidence="5">WW domain-containing protein</fullName>
    </submittedName>
</protein>
<proteinExistence type="predicted"/>
<dbReference type="SMART" id="SM00456">
    <property type="entry name" value="WW"/>
    <property type="match status" value="1"/>
</dbReference>
<feature type="region of interest" description="Disordered" evidence="1">
    <location>
        <begin position="640"/>
        <end position="663"/>
    </location>
</feature>
<feature type="region of interest" description="Disordered" evidence="1">
    <location>
        <begin position="675"/>
        <end position="697"/>
    </location>
</feature>
<feature type="region of interest" description="Disordered" evidence="1">
    <location>
        <begin position="214"/>
        <end position="241"/>
    </location>
</feature>
<evidence type="ECO:0000256" key="1">
    <source>
        <dbReference type="SAM" id="MobiDB-lite"/>
    </source>
</evidence>
<dbReference type="InterPro" id="IPR053233">
    <property type="entry name" value="ABRA-related"/>
</dbReference>
<dbReference type="SUPFAM" id="SSF51045">
    <property type="entry name" value="WW domain"/>
    <property type="match status" value="1"/>
</dbReference>
<feature type="domain" description="WW" evidence="2">
    <location>
        <begin position="53"/>
        <end position="86"/>
    </location>
</feature>
<reference evidence="5" key="1">
    <citation type="submission" date="2016-06" db="UniProtKB">
        <authorList>
            <consortium name="WormBaseParasite"/>
        </authorList>
    </citation>
    <scope>IDENTIFICATION</scope>
</reference>
<evidence type="ECO:0000313" key="3">
    <source>
        <dbReference type="EMBL" id="VDP92136.1"/>
    </source>
</evidence>
<evidence type="ECO:0000313" key="5">
    <source>
        <dbReference type="WBParaSite" id="ECPE_0001490401-mRNA-1"/>
    </source>
</evidence>
<dbReference type="Proteomes" id="UP000272942">
    <property type="component" value="Unassembled WGS sequence"/>
</dbReference>
<dbReference type="PROSITE" id="PS50020">
    <property type="entry name" value="WW_DOMAIN_2"/>
    <property type="match status" value="1"/>
</dbReference>
<dbReference type="PANTHER" id="PTHR21715:SF0">
    <property type="entry name" value="RH04127P"/>
    <property type="match status" value="1"/>
</dbReference>
<accession>A0A183B6M9</accession>
<feature type="compositionally biased region" description="Low complexity" evidence="1">
    <location>
        <begin position="221"/>
        <end position="240"/>
    </location>
</feature>
<evidence type="ECO:0000313" key="4">
    <source>
        <dbReference type="Proteomes" id="UP000272942"/>
    </source>
</evidence>
<reference evidence="3 4" key="2">
    <citation type="submission" date="2018-11" db="EMBL/GenBank/DDBJ databases">
        <authorList>
            <consortium name="Pathogen Informatics"/>
        </authorList>
    </citation>
    <scope>NUCLEOTIDE SEQUENCE [LARGE SCALE GENOMIC DNA]</scope>
    <source>
        <strain evidence="3 4">Egypt</strain>
    </source>
</reference>
<dbReference type="WBParaSite" id="ECPE_0001490401-mRNA-1">
    <property type="protein sequence ID" value="ECPE_0001490401-mRNA-1"/>
    <property type="gene ID" value="ECPE_0001490401"/>
</dbReference>